<dbReference type="InterPro" id="IPR010985">
    <property type="entry name" value="Ribbon_hlx_hlx"/>
</dbReference>
<dbReference type="AlphaFoldDB" id="A0A9D0YUN1"/>
<evidence type="ECO:0008006" key="3">
    <source>
        <dbReference type="Google" id="ProtNLM"/>
    </source>
</evidence>
<reference evidence="1" key="1">
    <citation type="submission" date="2020-10" db="EMBL/GenBank/DDBJ databases">
        <authorList>
            <person name="Gilroy R."/>
        </authorList>
    </citation>
    <scope>NUCLEOTIDE SEQUENCE</scope>
    <source>
        <strain evidence="1">ChiGjej2B2-12916</strain>
    </source>
</reference>
<dbReference type="SUPFAM" id="SSF47598">
    <property type="entry name" value="Ribbon-helix-helix"/>
    <property type="match status" value="1"/>
</dbReference>
<dbReference type="Gene3D" id="1.10.1220.10">
    <property type="entry name" value="Met repressor-like"/>
    <property type="match status" value="1"/>
</dbReference>
<evidence type="ECO:0000313" key="1">
    <source>
        <dbReference type="EMBL" id="HIQ61093.1"/>
    </source>
</evidence>
<evidence type="ECO:0000313" key="2">
    <source>
        <dbReference type="Proteomes" id="UP000886879"/>
    </source>
</evidence>
<accession>A0A9D0YUN1</accession>
<dbReference type="NCBIfam" id="NF041551">
    <property type="entry name" value="YlcI_YnfO_N"/>
    <property type="match status" value="1"/>
</dbReference>
<name>A0A9D0YUN1_9FIRM</name>
<dbReference type="EMBL" id="DVFO01000055">
    <property type="protein sequence ID" value="HIQ61093.1"/>
    <property type="molecule type" value="Genomic_DNA"/>
</dbReference>
<gene>
    <name evidence="1" type="ORF">IAD31_05805</name>
</gene>
<proteinExistence type="predicted"/>
<dbReference type="InterPro" id="IPR013321">
    <property type="entry name" value="Arc_rbn_hlx_hlx"/>
</dbReference>
<comment type="caution">
    <text evidence="1">The sequence shown here is derived from an EMBL/GenBank/DDBJ whole genome shotgun (WGS) entry which is preliminary data.</text>
</comment>
<sequence>MFEVKKPHNSNKTIRMPDDLIQKLQKVADENDISFNQLVIQCCEYALDHRNGSEK</sequence>
<reference evidence="1" key="2">
    <citation type="journal article" date="2021" name="PeerJ">
        <title>Extensive microbial diversity within the chicken gut microbiome revealed by metagenomics and culture.</title>
        <authorList>
            <person name="Gilroy R."/>
            <person name="Ravi A."/>
            <person name="Getino M."/>
            <person name="Pursley I."/>
            <person name="Horton D.L."/>
            <person name="Alikhan N.F."/>
            <person name="Baker D."/>
            <person name="Gharbi K."/>
            <person name="Hall N."/>
            <person name="Watson M."/>
            <person name="Adriaenssens E.M."/>
            <person name="Foster-Nyarko E."/>
            <person name="Jarju S."/>
            <person name="Secka A."/>
            <person name="Antonio M."/>
            <person name="Oren A."/>
            <person name="Chaudhuri R.R."/>
            <person name="La Ragione R."/>
            <person name="Hildebrand F."/>
            <person name="Pallen M.J."/>
        </authorList>
    </citation>
    <scope>NUCLEOTIDE SEQUENCE</scope>
    <source>
        <strain evidence="1">ChiGjej2B2-12916</strain>
    </source>
</reference>
<organism evidence="1 2">
    <name type="scientific">Candidatus Enterenecus faecium</name>
    <dbReference type="NCBI Taxonomy" id="2840780"/>
    <lineage>
        <taxon>Bacteria</taxon>
        <taxon>Bacillati</taxon>
        <taxon>Bacillota</taxon>
        <taxon>Clostridia</taxon>
        <taxon>Eubacteriales</taxon>
        <taxon>Candidatus Enterenecus</taxon>
    </lineage>
</organism>
<protein>
    <recommendedName>
        <fullName evidence="3">Arc-like DNA binding domain-containing protein</fullName>
    </recommendedName>
</protein>
<dbReference type="Proteomes" id="UP000886879">
    <property type="component" value="Unassembled WGS sequence"/>
</dbReference>
<dbReference type="GO" id="GO:0006355">
    <property type="term" value="P:regulation of DNA-templated transcription"/>
    <property type="evidence" value="ECO:0007669"/>
    <property type="project" value="InterPro"/>
</dbReference>